<dbReference type="EMBL" id="CP072748">
    <property type="protein sequence ID" value="QTX11918.1"/>
    <property type="molecule type" value="Genomic_DNA"/>
</dbReference>
<protein>
    <recommendedName>
        <fullName evidence="5">EF-hand domain-containing protein</fullName>
    </recommendedName>
</protein>
<name>A0A8B0SPH0_9GAMM</name>
<evidence type="ECO:0000313" key="2">
    <source>
        <dbReference type="EMBL" id="MBO0612611.1"/>
    </source>
</evidence>
<sequence length="173" mass="19251">MKRLNKVVATAAASLLLLSTTPVMAHGGHNNLIQLRAEVTRLHLETHLDAATLSSFDENKDGQLTQTEFDTQLPAIKQWLQTYFSVRNEAGELLTPSLFDLPVSESEPGKSGETRISHVHMVQQYAWSLAPTLKVTLKPFEQGKRLLLFKEGGFFMRPLDNEPLELTVSAPAQ</sequence>
<evidence type="ECO:0000313" key="3">
    <source>
        <dbReference type="EMBL" id="QTX11918.1"/>
    </source>
</evidence>
<evidence type="ECO:0008006" key="5">
    <source>
        <dbReference type="Google" id="ProtNLM"/>
    </source>
</evidence>
<proteinExistence type="predicted"/>
<gene>
    <name evidence="3" type="ORF">J1836_006160</name>
    <name evidence="2" type="ORF">J1836_06665</name>
</gene>
<keyword evidence="1" id="KW-0732">Signal</keyword>
<organism evidence="3">
    <name type="scientific">Thiothrix fructosivorans</name>
    <dbReference type="NCBI Taxonomy" id="111770"/>
    <lineage>
        <taxon>Bacteria</taxon>
        <taxon>Pseudomonadati</taxon>
        <taxon>Pseudomonadota</taxon>
        <taxon>Gammaproteobacteria</taxon>
        <taxon>Thiotrichales</taxon>
        <taxon>Thiotrichaceae</taxon>
        <taxon>Thiothrix</taxon>
    </lineage>
</organism>
<dbReference type="PROSITE" id="PS00018">
    <property type="entry name" value="EF_HAND_1"/>
    <property type="match status" value="1"/>
</dbReference>
<feature type="signal peptide" evidence="1">
    <location>
        <begin position="1"/>
        <end position="25"/>
    </location>
</feature>
<accession>A0A8B0SPH0</accession>
<dbReference type="AlphaFoldDB" id="A0A8B0SPH0"/>
<evidence type="ECO:0000256" key="1">
    <source>
        <dbReference type="SAM" id="SignalP"/>
    </source>
</evidence>
<reference evidence="2 4" key="1">
    <citation type="submission" date="2021-03" db="EMBL/GenBank/DDBJ databases">
        <title>Draft genome and methylome analysis of Thiotrix fructosivoruns ATCC 49748.</title>
        <authorList>
            <person name="Fomenkov A."/>
            <person name="Grabovich M.Y."/>
            <person name="Roberts R.J."/>
        </authorList>
    </citation>
    <scope>NUCLEOTIDE SEQUENCE [LARGE SCALE GENOMIC DNA]</scope>
    <source>
        <strain evidence="2 4">ATCC 49748</strain>
    </source>
</reference>
<dbReference type="InterPro" id="IPR018247">
    <property type="entry name" value="EF_Hand_1_Ca_BS"/>
</dbReference>
<reference evidence="3" key="2">
    <citation type="submission" date="2021-04" db="EMBL/GenBank/DDBJ databases">
        <title>Complete Genome and methylome analysis of Thiothrix fructosivorans ATCC 49748.</title>
        <authorList>
            <person name="Fomenkov A."/>
            <person name="Sun L."/>
            <person name="Vincze T."/>
            <person name="Grabovich M.Y."/>
            <person name="Roberts R.J."/>
        </authorList>
    </citation>
    <scope>NUCLEOTIDE SEQUENCE</scope>
    <source>
        <strain evidence="3">ATCC 49748</strain>
    </source>
</reference>
<dbReference type="RefSeq" id="WP_207250306.1">
    <property type="nucleotide sequence ID" value="NZ_JAFMPM010000006.1"/>
</dbReference>
<evidence type="ECO:0000313" key="4">
    <source>
        <dbReference type="Proteomes" id="UP000664466"/>
    </source>
</evidence>
<dbReference type="Proteomes" id="UP000664466">
    <property type="component" value="Unassembled WGS sequence"/>
</dbReference>
<feature type="chain" id="PRO_5033012680" description="EF-hand domain-containing protein" evidence="1">
    <location>
        <begin position="26"/>
        <end position="173"/>
    </location>
</feature>
<dbReference type="EMBL" id="JAFMPM010000006">
    <property type="protein sequence ID" value="MBO0612611.1"/>
    <property type="molecule type" value="Genomic_DNA"/>
</dbReference>
<keyword evidence="4" id="KW-1185">Reference proteome</keyword>